<dbReference type="GO" id="GO:0016151">
    <property type="term" value="F:nickel cation binding"/>
    <property type="evidence" value="ECO:0007669"/>
    <property type="project" value="InterPro"/>
</dbReference>
<dbReference type="EMBL" id="JACHFQ010000008">
    <property type="protein sequence ID" value="MBB5227140.1"/>
    <property type="molecule type" value="Genomic_DNA"/>
</dbReference>
<evidence type="ECO:0000313" key="4">
    <source>
        <dbReference type="Proteomes" id="UP000518887"/>
    </source>
</evidence>
<evidence type="ECO:0000256" key="2">
    <source>
        <dbReference type="ARBA" id="ARBA00023186"/>
    </source>
</evidence>
<reference evidence="3 4" key="1">
    <citation type="submission" date="2020-08" db="EMBL/GenBank/DDBJ databases">
        <title>Genomic Encyclopedia of Type Strains, Phase IV (KMG-IV): sequencing the most valuable type-strain genomes for metagenomic binning, comparative biology and taxonomic classification.</title>
        <authorList>
            <person name="Goeker M."/>
        </authorList>
    </citation>
    <scope>NUCLEOTIDE SEQUENCE [LARGE SCALE GENOMIC DNA]</scope>
    <source>
        <strain evidence="3 4">DSM 103462</strain>
    </source>
</reference>
<proteinExistence type="inferred from homology"/>
<dbReference type="HAMAP" id="MF_01384">
    <property type="entry name" value="UreD"/>
    <property type="match status" value="1"/>
</dbReference>
<sequence length="281" mass="31740">MNQFGKVSRFEITAASSKSGRTFIKDSFFTSPFKIMKPFQKEDGGITVFQQTASPGILAGDRQEHNIIVEKAASLEIVSQSFEKIFKMEENELAERKICASVGEDAALIYAPNPCIPFAKSNFVSSTKISLAKDARLIYEDCICAGRVAGGEIFDFTQYKNMIEIWREGRLIFRENNFFEGGKKKNLLQSEVMFGHFTHSGTMLIFGFGKTLSEVRKILNLEEKLLYTEEFRNNAETSCLNEEILIEASETDSEDIVVRILGKSAQKIQEIFSNLKTKIEE</sequence>
<evidence type="ECO:0000313" key="3">
    <source>
        <dbReference type="EMBL" id="MBB5227140.1"/>
    </source>
</evidence>
<dbReference type="Pfam" id="PF01774">
    <property type="entry name" value="UreD"/>
    <property type="match status" value="1"/>
</dbReference>
<protein>
    <submittedName>
        <fullName evidence="3">Urease accessory protein</fullName>
    </submittedName>
</protein>
<keyword evidence="4" id="KW-1185">Reference proteome</keyword>
<dbReference type="PANTHER" id="PTHR33643:SF1">
    <property type="entry name" value="UREASE ACCESSORY PROTEIN D"/>
    <property type="match status" value="1"/>
</dbReference>
<dbReference type="AlphaFoldDB" id="A0A7W8GB70"/>
<gene>
    <name evidence="3" type="ORF">HNP76_002536</name>
</gene>
<comment type="caution">
    <text evidence="3">The sequence shown here is derived from an EMBL/GenBank/DDBJ whole genome shotgun (WGS) entry which is preliminary data.</text>
</comment>
<dbReference type="PANTHER" id="PTHR33643">
    <property type="entry name" value="UREASE ACCESSORY PROTEIN D"/>
    <property type="match status" value="1"/>
</dbReference>
<comment type="similarity">
    <text evidence="1">Belongs to the UreD family.</text>
</comment>
<dbReference type="Proteomes" id="UP000518887">
    <property type="component" value="Unassembled WGS sequence"/>
</dbReference>
<dbReference type="RefSeq" id="WP_184661080.1">
    <property type="nucleotide sequence ID" value="NZ_JACHFQ010000008.1"/>
</dbReference>
<dbReference type="InterPro" id="IPR002669">
    <property type="entry name" value="UreD"/>
</dbReference>
<accession>A0A7W8GB70</accession>
<organism evidence="3 4">
    <name type="scientific">Treponema ruminis</name>
    <dbReference type="NCBI Taxonomy" id="744515"/>
    <lineage>
        <taxon>Bacteria</taxon>
        <taxon>Pseudomonadati</taxon>
        <taxon>Spirochaetota</taxon>
        <taxon>Spirochaetia</taxon>
        <taxon>Spirochaetales</taxon>
        <taxon>Treponemataceae</taxon>
        <taxon>Treponema</taxon>
    </lineage>
</organism>
<evidence type="ECO:0000256" key="1">
    <source>
        <dbReference type="ARBA" id="ARBA00007177"/>
    </source>
</evidence>
<name>A0A7W8GB70_9SPIR</name>
<keyword evidence="2" id="KW-0143">Chaperone</keyword>